<sequence length="129" mass="13832">MAKTSSLVIGFFFVVLAVLQSVYADNNGTEICLRIDSSPYSYVCDPRQIGCKVDFGNVSSCDMCHPICFRSSFSISTCDNSTNTGSYNCKCCIPFSPPSGPSGTAATTTSLAFLSFSLILGLMLSRLFI</sequence>
<dbReference type="Proteomes" id="UP001177140">
    <property type="component" value="Unassembled WGS sequence"/>
</dbReference>
<dbReference type="AlphaFoldDB" id="A0AA41V2W1"/>
<keyword evidence="2" id="KW-0732">Signal</keyword>
<feature type="signal peptide" evidence="2">
    <location>
        <begin position="1"/>
        <end position="24"/>
    </location>
</feature>
<organism evidence="3 4">
    <name type="scientific">Papaver nudicaule</name>
    <name type="common">Iceland poppy</name>
    <dbReference type="NCBI Taxonomy" id="74823"/>
    <lineage>
        <taxon>Eukaryota</taxon>
        <taxon>Viridiplantae</taxon>
        <taxon>Streptophyta</taxon>
        <taxon>Embryophyta</taxon>
        <taxon>Tracheophyta</taxon>
        <taxon>Spermatophyta</taxon>
        <taxon>Magnoliopsida</taxon>
        <taxon>Ranunculales</taxon>
        <taxon>Papaveraceae</taxon>
        <taxon>Papaveroideae</taxon>
        <taxon>Papaver</taxon>
    </lineage>
</organism>
<evidence type="ECO:0000256" key="2">
    <source>
        <dbReference type="SAM" id="SignalP"/>
    </source>
</evidence>
<dbReference type="EMBL" id="JAJJMA010123770">
    <property type="protein sequence ID" value="MCL7032465.1"/>
    <property type="molecule type" value="Genomic_DNA"/>
</dbReference>
<evidence type="ECO:0000313" key="4">
    <source>
        <dbReference type="Proteomes" id="UP001177140"/>
    </source>
</evidence>
<evidence type="ECO:0000256" key="1">
    <source>
        <dbReference type="SAM" id="Phobius"/>
    </source>
</evidence>
<feature type="transmembrane region" description="Helical" evidence="1">
    <location>
        <begin position="111"/>
        <end position="128"/>
    </location>
</feature>
<proteinExistence type="predicted"/>
<protein>
    <submittedName>
        <fullName evidence="3">Uncharacterized protein</fullName>
    </submittedName>
</protein>
<accession>A0AA41V2W1</accession>
<reference evidence="3" key="1">
    <citation type="submission" date="2022-03" db="EMBL/GenBank/DDBJ databases">
        <title>A functionally conserved STORR gene fusion in Papaver species that diverged 16.8 million years ago.</title>
        <authorList>
            <person name="Catania T."/>
        </authorList>
    </citation>
    <scope>NUCLEOTIDE SEQUENCE</scope>
    <source>
        <strain evidence="3">S-191538</strain>
    </source>
</reference>
<gene>
    <name evidence="3" type="ORF">MKW94_012473</name>
</gene>
<keyword evidence="1" id="KW-0812">Transmembrane</keyword>
<name>A0AA41V2W1_PAPNU</name>
<keyword evidence="4" id="KW-1185">Reference proteome</keyword>
<keyword evidence="1" id="KW-1133">Transmembrane helix</keyword>
<evidence type="ECO:0000313" key="3">
    <source>
        <dbReference type="EMBL" id="MCL7032465.1"/>
    </source>
</evidence>
<keyword evidence="1" id="KW-0472">Membrane</keyword>
<comment type="caution">
    <text evidence="3">The sequence shown here is derived from an EMBL/GenBank/DDBJ whole genome shotgun (WGS) entry which is preliminary data.</text>
</comment>
<feature type="chain" id="PRO_5041215107" evidence="2">
    <location>
        <begin position="25"/>
        <end position="129"/>
    </location>
</feature>